<dbReference type="SUPFAM" id="SSF52172">
    <property type="entry name" value="CheY-like"/>
    <property type="match status" value="1"/>
</dbReference>
<dbReference type="CDD" id="cd17574">
    <property type="entry name" value="REC_OmpR"/>
    <property type="match status" value="1"/>
</dbReference>
<dbReference type="InterPro" id="IPR011047">
    <property type="entry name" value="Quinoprotein_ADH-like_sf"/>
</dbReference>
<evidence type="ECO:0000256" key="7">
    <source>
        <dbReference type="SAM" id="SignalP"/>
    </source>
</evidence>
<evidence type="ECO:0000259" key="10">
    <source>
        <dbReference type="PROSITE" id="PS50110"/>
    </source>
</evidence>
<dbReference type="PRINTS" id="PR00344">
    <property type="entry name" value="BCTRLSENSOR"/>
</dbReference>
<evidence type="ECO:0000313" key="11">
    <source>
        <dbReference type="EMBL" id="MFH6984676.1"/>
    </source>
</evidence>
<dbReference type="InterPro" id="IPR036890">
    <property type="entry name" value="HATPase_C_sf"/>
</dbReference>
<evidence type="ECO:0000256" key="5">
    <source>
        <dbReference type="SAM" id="Coils"/>
    </source>
</evidence>
<evidence type="ECO:0000256" key="6">
    <source>
        <dbReference type="SAM" id="Phobius"/>
    </source>
</evidence>
<dbReference type="Gene3D" id="3.30.565.10">
    <property type="entry name" value="Histidine kinase-like ATPase, C-terminal domain"/>
    <property type="match status" value="1"/>
</dbReference>
<comment type="catalytic activity">
    <reaction evidence="1">
        <text>ATP + protein L-histidine = ADP + protein N-phospho-L-histidine.</text>
        <dbReference type="EC" id="2.7.13.3"/>
    </reaction>
</comment>
<dbReference type="InterPro" id="IPR011110">
    <property type="entry name" value="Reg_prop"/>
</dbReference>
<dbReference type="SMART" id="SM00448">
    <property type="entry name" value="REC"/>
    <property type="match status" value="1"/>
</dbReference>
<dbReference type="InterPro" id="IPR013783">
    <property type="entry name" value="Ig-like_fold"/>
</dbReference>
<dbReference type="InterPro" id="IPR036097">
    <property type="entry name" value="HisK_dim/P_sf"/>
</dbReference>
<dbReference type="Pfam" id="PF12833">
    <property type="entry name" value="HTH_18"/>
    <property type="match status" value="1"/>
</dbReference>
<dbReference type="PANTHER" id="PTHR43547">
    <property type="entry name" value="TWO-COMPONENT HISTIDINE KINASE"/>
    <property type="match status" value="1"/>
</dbReference>
<dbReference type="InterPro" id="IPR003594">
    <property type="entry name" value="HATPase_dom"/>
</dbReference>
<feature type="domain" description="HTH araC/xylS-type" evidence="8">
    <location>
        <begin position="1253"/>
        <end position="1353"/>
    </location>
</feature>
<proteinExistence type="predicted"/>
<evidence type="ECO:0000256" key="4">
    <source>
        <dbReference type="PROSITE-ProRule" id="PRU00169"/>
    </source>
</evidence>
<dbReference type="CDD" id="cd00082">
    <property type="entry name" value="HisKA"/>
    <property type="match status" value="1"/>
</dbReference>
<keyword evidence="6" id="KW-0812">Transmembrane</keyword>
<dbReference type="Proteomes" id="UP001610063">
    <property type="component" value="Unassembled WGS sequence"/>
</dbReference>
<protein>
    <recommendedName>
        <fullName evidence="2">histidine kinase</fullName>
        <ecNumber evidence="2">2.7.13.3</ecNumber>
    </recommendedName>
</protein>
<dbReference type="Gene3D" id="1.10.10.60">
    <property type="entry name" value="Homeodomain-like"/>
    <property type="match status" value="1"/>
</dbReference>
<dbReference type="PROSITE" id="PS50109">
    <property type="entry name" value="HIS_KIN"/>
    <property type="match status" value="1"/>
</dbReference>
<feature type="coiled-coil region" evidence="5">
    <location>
        <begin position="816"/>
        <end position="843"/>
    </location>
</feature>
<accession>A0ABW7NAK6</accession>
<keyword evidence="6" id="KW-1133">Transmembrane helix</keyword>
<evidence type="ECO:0000256" key="1">
    <source>
        <dbReference type="ARBA" id="ARBA00000085"/>
    </source>
</evidence>
<dbReference type="PROSITE" id="PS50110">
    <property type="entry name" value="RESPONSE_REGULATORY"/>
    <property type="match status" value="1"/>
</dbReference>
<dbReference type="Pfam" id="PF02518">
    <property type="entry name" value="HATPase_c"/>
    <property type="match status" value="1"/>
</dbReference>
<dbReference type="SMART" id="SM00387">
    <property type="entry name" value="HATPase_c"/>
    <property type="match status" value="1"/>
</dbReference>
<dbReference type="Pfam" id="PF07495">
    <property type="entry name" value="Y_Y_Y"/>
    <property type="match status" value="1"/>
</dbReference>
<keyword evidence="6" id="KW-0472">Membrane</keyword>
<keyword evidence="7" id="KW-0732">Signal</keyword>
<dbReference type="InterPro" id="IPR015943">
    <property type="entry name" value="WD40/YVTN_repeat-like_dom_sf"/>
</dbReference>
<keyword evidence="3 4" id="KW-0597">Phosphoprotein</keyword>
<dbReference type="SUPFAM" id="SSF63829">
    <property type="entry name" value="Calcium-dependent phosphotriesterase"/>
    <property type="match status" value="1"/>
</dbReference>
<name>A0ABW7NAK6_9BACT</name>
<dbReference type="InterPro" id="IPR003661">
    <property type="entry name" value="HisK_dim/P_dom"/>
</dbReference>
<evidence type="ECO:0000313" key="12">
    <source>
        <dbReference type="Proteomes" id="UP001610063"/>
    </source>
</evidence>
<dbReference type="InterPro" id="IPR011123">
    <property type="entry name" value="Y_Y_Y"/>
</dbReference>
<dbReference type="InterPro" id="IPR005467">
    <property type="entry name" value="His_kinase_dom"/>
</dbReference>
<organism evidence="11 12">
    <name type="scientific">Marinoscillum luteum</name>
    <dbReference type="NCBI Taxonomy" id="861051"/>
    <lineage>
        <taxon>Bacteria</taxon>
        <taxon>Pseudomonadati</taxon>
        <taxon>Bacteroidota</taxon>
        <taxon>Cytophagia</taxon>
        <taxon>Cytophagales</taxon>
        <taxon>Reichenbachiellaceae</taxon>
        <taxon>Marinoscillum</taxon>
    </lineage>
</organism>
<evidence type="ECO:0000259" key="9">
    <source>
        <dbReference type="PROSITE" id="PS50109"/>
    </source>
</evidence>
<dbReference type="InterPro" id="IPR011006">
    <property type="entry name" value="CheY-like_superfamily"/>
</dbReference>
<keyword evidence="5" id="KW-0175">Coiled coil</keyword>
<comment type="caution">
    <text evidence="11">The sequence shown here is derived from an EMBL/GenBank/DDBJ whole genome shotgun (WGS) entry which is preliminary data.</text>
</comment>
<keyword evidence="12" id="KW-1185">Reference proteome</keyword>
<dbReference type="SUPFAM" id="SSF50998">
    <property type="entry name" value="Quinoprotein alcohol dehydrogenase-like"/>
    <property type="match status" value="1"/>
</dbReference>
<dbReference type="PROSITE" id="PS01124">
    <property type="entry name" value="HTH_ARAC_FAMILY_2"/>
    <property type="match status" value="1"/>
</dbReference>
<feature type="chain" id="PRO_5045223395" description="histidine kinase" evidence="7">
    <location>
        <begin position="21"/>
        <end position="1353"/>
    </location>
</feature>
<feature type="domain" description="Response regulatory" evidence="10">
    <location>
        <begin position="1114"/>
        <end position="1229"/>
    </location>
</feature>
<evidence type="ECO:0000256" key="3">
    <source>
        <dbReference type="ARBA" id="ARBA00022553"/>
    </source>
</evidence>
<dbReference type="Gene3D" id="3.40.50.2300">
    <property type="match status" value="1"/>
</dbReference>
<dbReference type="InterPro" id="IPR001789">
    <property type="entry name" value="Sig_transdc_resp-reg_receiver"/>
</dbReference>
<feature type="modified residue" description="4-aspartylphosphate" evidence="4">
    <location>
        <position position="1162"/>
    </location>
</feature>
<gene>
    <name evidence="11" type="ORF">ACHKAR_14570</name>
</gene>
<dbReference type="SUPFAM" id="SSF55874">
    <property type="entry name" value="ATPase domain of HSP90 chaperone/DNA topoisomerase II/histidine kinase"/>
    <property type="match status" value="1"/>
</dbReference>
<dbReference type="Pfam" id="PF07494">
    <property type="entry name" value="Reg_prop"/>
    <property type="match status" value="5"/>
</dbReference>
<dbReference type="InterPro" id="IPR018060">
    <property type="entry name" value="HTH_AraC"/>
</dbReference>
<sequence length="1353" mass="152953">MKFKSLFCILAICSWSVVFGQSEVITFQKWNVEDGLSNSIIRNIAQDSAGYLWLATEHGLNRFDGLQFKHYFSVPGDSSGLSHNSLFGLGIDASGMVWVGSDYGLNLLNPESGEVQHFFYDSLDENSLSDNYVRCVFVDSRNRVWVGTQNGLNRYQPVSGDFFRYPEQREFDDANRRRIHSYNRINTVFEDNDGAIWVGTDGGGIKIYRSEGEEFEEFFIPGEDVKRQIIRKIYQDTVGDFWFGTDGGLAYFQVETQQFDFYSENGPEGLSNQFVWGILEDQDGLIWVSTYRGGISLFDKKLGQFVAHLNEGTPGSLSSEMIWTLFQDRDGGIWVGTDGQGGLNYWNPLAQKMRHYLGVQPNESKHVVKDVLELTSDILLVVSTQGFFAFDGRDQSVGFLEEWSLEPMVRLLYRECEALVVSGDAVTVMDSLLSPRKTYKYGDGVDQKHPTTLALEGEILWIGTLSAGLHQLNLKSGETKSFFSNGSTSLYQDSRSIKALLSRNQSELWVSSVRSGLFRMNTETDEIKQFFYHTKDFFEPTITSIVATSDSVLWLGTQNEGLIKFNTRDESYESLVSEGTLTNEITALIAEENGKYIWLTSKNGMGRFDIETGQFHEFTIEDGLQSRVFNQVSHQGRSGVFYFGGVNGINAFNPDEVILNPIRLKVFFEDFMINEVSDPERLRLASQGPVSLSYDENDLSFSFVAPAFLHASKVSYAYRLSEKEDWRDLGSRRNLNLPKLSPGKYHLQVRATNNDGFPGGASSMFLEILPPWWQTWWFRLLFFLGVMILLGSVFVYRVRRIQKQKIALEHIVEERTTELKAERDKAESDKRVIEKQAVKLRELDQVKSKFFANISHELRTPLTLINAPLEAMLDGDFGPVDPKMLKALETARSNGGNLLVLVEEILDLAKLEAGKLRLIKNPVLIRELIDQLFAPYAFGFAQKKIAGEITLDIPEGLTLMIDEKKFSKIINNLLSNASKFTSAGGKIHLLVRYQSQDGTMHISVSDTGSGIHPDDLPFIFDRFYQAEKDDKARGGTGIGLALSRELAHLFGGQLSVSSVQGQGTEFIFDFPAELSEYRLAEEVSEDETYKKEILQGLVQSTRVYSEYFQVDMPAVLIAEDNDEMRSFIHGIFQPYFGVTNASDGQEAWDHLESGRFDILVSDWMMPRLDGFELMNKIKETPELGGLSIVMLTARSSEEDKLQALTAGVDDYLTKPFNKWELLARVKNILQNRMARKDKESVNQPLSVDQEFMNRLQGIVSAELKSGLLSVSYLASELAMSERQLQRKIKAISGLSPQQLIKEVRLQKSRAMLMAKRVHTVAEAANLVGFDKTEYFSSQFTQRFGKRPSDLLKG</sequence>
<reference evidence="11 12" key="1">
    <citation type="journal article" date="2013" name="Int. J. Syst. Evol. Microbiol.">
        <title>Marinoscillum luteum sp. nov., isolated from marine sediment.</title>
        <authorList>
            <person name="Cha I.T."/>
            <person name="Park S.J."/>
            <person name="Kim S.J."/>
            <person name="Kim J.G."/>
            <person name="Jung M.Y."/>
            <person name="Shin K.S."/>
            <person name="Kwon K.K."/>
            <person name="Yang S.H."/>
            <person name="Seo Y.S."/>
            <person name="Rhee S.K."/>
        </authorList>
    </citation>
    <scope>NUCLEOTIDE SEQUENCE [LARGE SCALE GENOMIC DNA]</scope>
    <source>
        <strain evidence="11 12">KCTC 23939</strain>
    </source>
</reference>
<dbReference type="RefSeq" id="WP_395418087.1">
    <property type="nucleotide sequence ID" value="NZ_JBIPKE010000018.1"/>
</dbReference>
<dbReference type="EC" id="2.7.13.3" evidence="2"/>
<dbReference type="Gene3D" id="1.10.287.130">
    <property type="match status" value="1"/>
</dbReference>
<evidence type="ECO:0000256" key="2">
    <source>
        <dbReference type="ARBA" id="ARBA00012438"/>
    </source>
</evidence>
<dbReference type="PANTHER" id="PTHR43547:SF2">
    <property type="entry name" value="HYBRID SIGNAL TRANSDUCTION HISTIDINE KINASE C"/>
    <property type="match status" value="1"/>
</dbReference>
<feature type="domain" description="Histidine kinase" evidence="9">
    <location>
        <begin position="853"/>
        <end position="1074"/>
    </location>
</feature>
<dbReference type="Gene3D" id="2.60.40.10">
    <property type="entry name" value="Immunoglobulins"/>
    <property type="match status" value="1"/>
</dbReference>
<evidence type="ECO:0000259" key="8">
    <source>
        <dbReference type="PROSITE" id="PS01124"/>
    </source>
</evidence>
<dbReference type="InterPro" id="IPR004358">
    <property type="entry name" value="Sig_transdc_His_kin-like_C"/>
</dbReference>
<dbReference type="SMART" id="SM00388">
    <property type="entry name" value="HisKA"/>
    <property type="match status" value="1"/>
</dbReference>
<dbReference type="EMBL" id="JBIPKE010000018">
    <property type="protein sequence ID" value="MFH6984676.1"/>
    <property type="molecule type" value="Genomic_DNA"/>
</dbReference>
<dbReference type="SMART" id="SM00342">
    <property type="entry name" value="HTH_ARAC"/>
    <property type="match status" value="1"/>
</dbReference>
<dbReference type="Gene3D" id="2.130.10.10">
    <property type="entry name" value="YVTN repeat-like/Quinoprotein amine dehydrogenase"/>
    <property type="match status" value="3"/>
</dbReference>
<feature type="signal peptide" evidence="7">
    <location>
        <begin position="1"/>
        <end position="20"/>
    </location>
</feature>
<dbReference type="Pfam" id="PF00512">
    <property type="entry name" value="HisKA"/>
    <property type="match status" value="1"/>
</dbReference>
<feature type="transmembrane region" description="Helical" evidence="6">
    <location>
        <begin position="776"/>
        <end position="796"/>
    </location>
</feature>
<dbReference type="SUPFAM" id="SSF47384">
    <property type="entry name" value="Homodimeric domain of signal transducing histidine kinase"/>
    <property type="match status" value="1"/>
</dbReference>
<dbReference type="Pfam" id="PF00072">
    <property type="entry name" value="Response_reg"/>
    <property type="match status" value="1"/>
</dbReference>